<comment type="caution">
    <text evidence="2">The sequence shown here is derived from an EMBL/GenBank/DDBJ whole genome shotgun (WGS) entry which is preliminary data.</text>
</comment>
<sequence length="69" mass="7569">MSNVYVKPKPRKSKPNIKPAGQKPSKKKQESLYIGARIMETIKAEKLVALEPGKIYCIQVAADADLAEG</sequence>
<organism evidence="2">
    <name type="scientific">marine sediment metagenome</name>
    <dbReference type="NCBI Taxonomy" id="412755"/>
    <lineage>
        <taxon>unclassified sequences</taxon>
        <taxon>metagenomes</taxon>
        <taxon>ecological metagenomes</taxon>
    </lineage>
</organism>
<dbReference type="AlphaFoldDB" id="A0A0F9NAQ1"/>
<reference evidence="2" key="1">
    <citation type="journal article" date="2015" name="Nature">
        <title>Complex archaea that bridge the gap between prokaryotes and eukaryotes.</title>
        <authorList>
            <person name="Spang A."/>
            <person name="Saw J.H."/>
            <person name="Jorgensen S.L."/>
            <person name="Zaremba-Niedzwiedzka K."/>
            <person name="Martijn J."/>
            <person name="Lind A.E."/>
            <person name="van Eijk R."/>
            <person name="Schleper C."/>
            <person name="Guy L."/>
            <person name="Ettema T.J."/>
        </authorList>
    </citation>
    <scope>NUCLEOTIDE SEQUENCE</scope>
</reference>
<evidence type="ECO:0000256" key="1">
    <source>
        <dbReference type="SAM" id="MobiDB-lite"/>
    </source>
</evidence>
<evidence type="ECO:0000313" key="2">
    <source>
        <dbReference type="EMBL" id="KKM85800.1"/>
    </source>
</evidence>
<dbReference type="EMBL" id="LAZR01007354">
    <property type="protein sequence ID" value="KKM85800.1"/>
    <property type="molecule type" value="Genomic_DNA"/>
</dbReference>
<accession>A0A0F9NAQ1</accession>
<proteinExistence type="predicted"/>
<protein>
    <submittedName>
        <fullName evidence="2">Uncharacterized protein</fullName>
    </submittedName>
</protein>
<name>A0A0F9NAQ1_9ZZZZ</name>
<feature type="region of interest" description="Disordered" evidence="1">
    <location>
        <begin position="1"/>
        <end position="29"/>
    </location>
</feature>
<gene>
    <name evidence="2" type="ORF">LCGC14_1285380</name>
</gene>